<dbReference type="Pfam" id="PF18962">
    <property type="entry name" value="Por_Secre_tail"/>
    <property type="match status" value="1"/>
</dbReference>
<feature type="region of interest" description="Disordered" evidence="1">
    <location>
        <begin position="290"/>
        <end position="310"/>
    </location>
</feature>
<dbReference type="OrthoDB" id="914862at2"/>
<comment type="caution">
    <text evidence="4">The sequence shown here is derived from an EMBL/GenBank/DDBJ whole genome shotgun (WGS) entry which is preliminary data.</text>
</comment>
<dbReference type="RefSeq" id="WP_119667298.1">
    <property type="nucleotide sequence ID" value="NZ_QXED01000002.1"/>
</dbReference>
<dbReference type="Proteomes" id="UP000283523">
    <property type="component" value="Unassembled WGS sequence"/>
</dbReference>
<organism evidence="4 5">
    <name type="scientific">Fibrisoma montanum</name>
    <dbReference type="NCBI Taxonomy" id="2305895"/>
    <lineage>
        <taxon>Bacteria</taxon>
        <taxon>Pseudomonadati</taxon>
        <taxon>Bacteroidota</taxon>
        <taxon>Cytophagia</taxon>
        <taxon>Cytophagales</taxon>
        <taxon>Spirosomataceae</taxon>
        <taxon>Fibrisoma</taxon>
    </lineage>
</organism>
<dbReference type="Pfam" id="PF19081">
    <property type="entry name" value="Ig_7"/>
    <property type="match status" value="2"/>
</dbReference>
<evidence type="ECO:0000313" key="4">
    <source>
        <dbReference type="EMBL" id="RIV25416.1"/>
    </source>
</evidence>
<evidence type="ECO:0000259" key="2">
    <source>
        <dbReference type="Pfam" id="PF18962"/>
    </source>
</evidence>
<dbReference type="AlphaFoldDB" id="A0A418MF64"/>
<protein>
    <submittedName>
        <fullName evidence="4">T9SS C-terminal target domain-containing protein</fullName>
    </submittedName>
</protein>
<reference evidence="4 5" key="1">
    <citation type="submission" date="2018-08" db="EMBL/GenBank/DDBJ databases">
        <title>Fibrisoma montanum sp. nov., isolated from Danxia mountain soil.</title>
        <authorList>
            <person name="Huang Y."/>
        </authorList>
    </citation>
    <scope>NUCLEOTIDE SEQUENCE [LARGE SCALE GENOMIC DNA]</scope>
    <source>
        <strain evidence="4 5">HYT19</strain>
    </source>
</reference>
<feature type="domain" description="Secretion system C-terminal sorting" evidence="2">
    <location>
        <begin position="946"/>
        <end position="1021"/>
    </location>
</feature>
<dbReference type="InterPro" id="IPR044023">
    <property type="entry name" value="Ig_7"/>
</dbReference>
<dbReference type="EMBL" id="QXED01000002">
    <property type="protein sequence ID" value="RIV25416.1"/>
    <property type="molecule type" value="Genomic_DNA"/>
</dbReference>
<evidence type="ECO:0000259" key="3">
    <source>
        <dbReference type="Pfam" id="PF19081"/>
    </source>
</evidence>
<feature type="domain" description="Ig-like" evidence="3">
    <location>
        <begin position="753"/>
        <end position="830"/>
    </location>
</feature>
<accession>A0A418MF64</accession>
<name>A0A418MF64_9BACT</name>
<evidence type="ECO:0000313" key="5">
    <source>
        <dbReference type="Proteomes" id="UP000283523"/>
    </source>
</evidence>
<proteinExistence type="predicted"/>
<dbReference type="NCBIfam" id="TIGR04183">
    <property type="entry name" value="Por_Secre_tail"/>
    <property type="match status" value="1"/>
</dbReference>
<evidence type="ECO:0000256" key="1">
    <source>
        <dbReference type="SAM" id="MobiDB-lite"/>
    </source>
</evidence>
<keyword evidence="5" id="KW-1185">Reference proteome</keyword>
<gene>
    <name evidence="4" type="ORF">DYU11_08955</name>
</gene>
<feature type="domain" description="Ig-like" evidence="3">
    <location>
        <begin position="589"/>
        <end position="669"/>
    </location>
</feature>
<sequence length="1023" mass="109193">MRNNLYRLAIGIIVSLVSLTKLWAQPVSLTLTDRDDSGNVFTGFVFYSGNQYGDASIYAKFGGSGTKSFTMFSPGENKNIDPVTENRFFNIRPTGNMVVDKSKVLNFSGSTANIFGSVTITAKQLTITTNGPNVTETTAGSELLFTYVTGTGTYPIDLAIGKFKVQLLTSSGVFIRDMLNSENLYNPPAEDFGYSRGNPREIKATLPADVPPGTYRARVVTNGLTQQVLGTVSSTFVVRSSQLTIKTTSVNITNNYCPGRDQFIVGFTVNGTPPSGTVYTVLISDQNGVFQSPNPSRERDGNILGTGTTSPITCSKTRPIDTYPKGNYKIKVISNNGNVQDDGSSIGVTLIRPDPPSVKNQTYCQDNPISSFEVGASNLMWFGVYTNGNREGWDRREAPPIPKVPGTYSYEVAQIDNNDCQSGYNTFTLVVTGKSAMPSVSNVDQCKGESPRQLSANGQNLIWYSSNGNQLTGPPAPSTDVIGTQVYKVSQQEGSNCRSDQATINVTIKDIPVKPTVPNPDALCQGGPSKALTAIGENLQWYDSNNNAINGAPQPPTNGTTPLTYQVTQTRNGCTSEKATVIQTFNLAPVRPIVSPLLLCLNEASKALSATALSGHRLNWYGQNATGGSASIAAPVITTEASKNLLYYVSQTNEATSCESPRQSLTVVVANKPNAPEVVASQFACLGTPAKALTAKGNDLLWTASSGGGLTSPTTPPTPPTTTAATYSYTVTDRLGSCVSEPSFITFTVRSLPAAPVAQSTQNACIGTPFSLSATGNALKWYSSQSDAENKLNSRSQATIPTNGASSQTWYVTQSDGSGCESPYVPVLARVLSQATARLVGDGEMFSTDSSAVRIHFGGEGPWTLTCWDGEKFRTFNRTLENPLVVWVRLPASLSTQIGVSRPLSFSINSLSNDCGPGVLPTPYQLRINPVTSIDPAIEKVNVLVSPNPISGSILINWLAPLRKAITLRIVSATGRILLQTDRIGTGALQSEIVNTSSLPVGLYIIQLQSSGISLAERRIIKE</sequence>
<dbReference type="InterPro" id="IPR026444">
    <property type="entry name" value="Secre_tail"/>
</dbReference>